<dbReference type="EMBL" id="BMAV01010276">
    <property type="protein sequence ID" value="GFY55265.1"/>
    <property type="molecule type" value="Genomic_DNA"/>
</dbReference>
<evidence type="ECO:0000313" key="2">
    <source>
        <dbReference type="EMBL" id="GFY55265.1"/>
    </source>
</evidence>
<reference evidence="2" key="1">
    <citation type="submission" date="2020-08" db="EMBL/GenBank/DDBJ databases">
        <title>Multicomponent nature underlies the extraordinary mechanical properties of spider dragline silk.</title>
        <authorList>
            <person name="Kono N."/>
            <person name="Nakamura H."/>
            <person name="Mori M."/>
            <person name="Yoshida Y."/>
            <person name="Ohtoshi R."/>
            <person name="Malay A.D."/>
            <person name="Moran D.A.P."/>
            <person name="Tomita M."/>
            <person name="Numata K."/>
            <person name="Arakawa K."/>
        </authorList>
    </citation>
    <scope>NUCLEOTIDE SEQUENCE</scope>
</reference>
<feature type="compositionally biased region" description="Basic and acidic residues" evidence="1">
    <location>
        <begin position="53"/>
        <end position="86"/>
    </location>
</feature>
<accession>A0A8X6XKD2</accession>
<dbReference type="AlphaFoldDB" id="A0A8X6XKD2"/>
<evidence type="ECO:0000256" key="1">
    <source>
        <dbReference type="SAM" id="MobiDB-lite"/>
    </source>
</evidence>
<evidence type="ECO:0000313" key="3">
    <source>
        <dbReference type="Proteomes" id="UP000886998"/>
    </source>
</evidence>
<name>A0A8X6XKD2_9ARAC</name>
<protein>
    <submittedName>
        <fullName evidence="2">Uncharacterized protein</fullName>
    </submittedName>
</protein>
<gene>
    <name evidence="2" type="ORF">TNIN_361111</name>
</gene>
<keyword evidence="3" id="KW-1185">Reference proteome</keyword>
<sequence length="111" mass="12858">MRQRRKKKNYFVIDKHITEKEVKKVPSPTDETKRTSPVAEKVTELEIKEQAEKEAIVEGQKTKTPVDETKAESKEKQPSLLMDEHITKKKDKKISSPIEEMERISPVGKNN</sequence>
<dbReference type="Proteomes" id="UP000886998">
    <property type="component" value="Unassembled WGS sequence"/>
</dbReference>
<comment type="caution">
    <text evidence="2">The sequence shown here is derived from an EMBL/GenBank/DDBJ whole genome shotgun (WGS) entry which is preliminary data.</text>
</comment>
<organism evidence="2 3">
    <name type="scientific">Trichonephila inaurata madagascariensis</name>
    <dbReference type="NCBI Taxonomy" id="2747483"/>
    <lineage>
        <taxon>Eukaryota</taxon>
        <taxon>Metazoa</taxon>
        <taxon>Ecdysozoa</taxon>
        <taxon>Arthropoda</taxon>
        <taxon>Chelicerata</taxon>
        <taxon>Arachnida</taxon>
        <taxon>Araneae</taxon>
        <taxon>Araneomorphae</taxon>
        <taxon>Entelegynae</taxon>
        <taxon>Araneoidea</taxon>
        <taxon>Nephilidae</taxon>
        <taxon>Trichonephila</taxon>
        <taxon>Trichonephila inaurata</taxon>
    </lineage>
</organism>
<feature type="region of interest" description="Disordered" evidence="1">
    <location>
        <begin position="53"/>
        <end position="111"/>
    </location>
</feature>
<proteinExistence type="predicted"/>